<accession>A0A816IID8</accession>
<evidence type="ECO:0000313" key="2">
    <source>
        <dbReference type="EMBL" id="CAF1704591.1"/>
    </source>
</evidence>
<keyword evidence="1" id="KW-0732">Signal</keyword>
<gene>
    <name evidence="2" type="ORF">DARMORV10_C03P47550.1</name>
</gene>
<protein>
    <submittedName>
        <fullName evidence="2">(rape) hypothetical protein</fullName>
    </submittedName>
</protein>
<sequence>MLTRAFLLLTFPLLLHRLCHVSLAASVMTWRLVSLWMWELLDSSASTQRFYRIYLLCLRRCLRLLLSRSECTVEAQP</sequence>
<dbReference type="Proteomes" id="UP001295469">
    <property type="component" value="Chromosome C03"/>
</dbReference>
<dbReference type="EMBL" id="HG994367">
    <property type="protein sequence ID" value="CAF1704591.1"/>
    <property type="molecule type" value="Genomic_DNA"/>
</dbReference>
<feature type="chain" id="PRO_5032894704" evidence="1">
    <location>
        <begin position="25"/>
        <end position="77"/>
    </location>
</feature>
<reference evidence="2" key="1">
    <citation type="submission" date="2021-01" db="EMBL/GenBank/DDBJ databases">
        <authorList>
            <consortium name="Genoscope - CEA"/>
            <person name="William W."/>
        </authorList>
    </citation>
    <scope>NUCLEOTIDE SEQUENCE</scope>
</reference>
<proteinExistence type="predicted"/>
<evidence type="ECO:0000256" key="1">
    <source>
        <dbReference type="SAM" id="SignalP"/>
    </source>
</evidence>
<organism evidence="2">
    <name type="scientific">Brassica napus</name>
    <name type="common">Rape</name>
    <dbReference type="NCBI Taxonomy" id="3708"/>
    <lineage>
        <taxon>Eukaryota</taxon>
        <taxon>Viridiplantae</taxon>
        <taxon>Streptophyta</taxon>
        <taxon>Embryophyta</taxon>
        <taxon>Tracheophyta</taxon>
        <taxon>Spermatophyta</taxon>
        <taxon>Magnoliopsida</taxon>
        <taxon>eudicotyledons</taxon>
        <taxon>Gunneridae</taxon>
        <taxon>Pentapetalae</taxon>
        <taxon>rosids</taxon>
        <taxon>malvids</taxon>
        <taxon>Brassicales</taxon>
        <taxon>Brassicaceae</taxon>
        <taxon>Brassiceae</taxon>
        <taxon>Brassica</taxon>
    </lineage>
</organism>
<dbReference type="AlphaFoldDB" id="A0A816IID8"/>
<name>A0A816IID8_BRANA</name>
<feature type="signal peptide" evidence="1">
    <location>
        <begin position="1"/>
        <end position="24"/>
    </location>
</feature>